<dbReference type="Pfam" id="PF01764">
    <property type="entry name" value="Lipase_3"/>
    <property type="match status" value="1"/>
</dbReference>
<evidence type="ECO:0000313" key="3">
    <source>
        <dbReference type="EMBL" id="CEH15236.1"/>
    </source>
</evidence>
<dbReference type="InterPro" id="IPR029058">
    <property type="entry name" value="AB_hydrolase_fold"/>
</dbReference>
<dbReference type="SUPFAM" id="SSF53474">
    <property type="entry name" value="alpha/beta-Hydrolases"/>
    <property type="match status" value="1"/>
</dbReference>
<feature type="domain" description="Fungal lipase-type" evidence="2">
    <location>
        <begin position="100"/>
        <end position="259"/>
    </location>
</feature>
<name>A0A0P1BGD8_9BASI</name>
<dbReference type="SUPFAM" id="SSF52540">
    <property type="entry name" value="P-loop containing nucleoside triphosphate hydrolases"/>
    <property type="match status" value="1"/>
</dbReference>
<dbReference type="Proteomes" id="UP000054845">
    <property type="component" value="Unassembled WGS sequence"/>
</dbReference>
<organism evidence="3 4">
    <name type="scientific">Ceraceosorus bombacis</name>
    <dbReference type="NCBI Taxonomy" id="401625"/>
    <lineage>
        <taxon>Eukaryota</taxon>
        <taxon>Fungi</taxon>
        <taxon>Dikarya</taxon>
        <taxon>Basidiomycota</taxon>
        <taxon>Ustilaginomycotina</taxon>
        <taxon>Exobasidiomycetes</taxon>
        <taxon>Ceraceosorales</taxon>
        <taxon>Ceraceosoraceae</taxon>
        <taxon>Ceraceosorus</taxon>
    </lineage>
</organism>
<dbReference type="Gene3D" id="3.40.50.300">
    <property type="entry name" value="P-loop containing nucleotide triphosphate hydrolases"/>
    <property type="match status" value="1"/>
</dbReference>
<dbReference type="Gene3D" id="3.40.50.1820">
    <property type="entry name" value="alpha/beta hydrolase"/>
    <property type="match status" value="1"/>
</dbReference>
<dbReference type="InterPro" id="IPR027417">
    <property type="entry name" value="P-loop_NTPase"/>
</dbReference>
<sequence length="1177" mass="132802">MSNSSIYIDRVLITPAQDRTFGPDQWQVTAAAAGLSKLAYELDPRTVFESNAVESLRRLRECGLIDEVWLLERHNDASGSRAPQRAVLACAARPRPMAYLAFCGTSGPSDWHSRGTARPRPEEALGLLLHRGYADRASEWVDLAAYLVLVLRKRLVLCGHSLGGSVATALGLKLLGETGFAQFRDVWSTGAPEQALQRVQDTVMHFSKPWPSKQPRVSVITFGAPTVVLQEKNTHASPDDATLFRTHHHFMVSMDPVPFAYTHLRSLLRTTSLNLASNETLMRGLVELLVLPLHTIHPTVSFATRDALMLLLKWTIESLDSHTPSLHSGNLLISDGDSFTKVTNDDFRLRADLSATGLIQNADGPLSDGTFQQHAMDHYVRKVMVAARHHFPARIPARSSLDSALQFKQTLISSDMHCTMTGEQQADNFTFRITATPTSVGALALVRVENEGESPPLRYDLKRIEGTSTSVTYTFTHRVALESSGEEWPRLYGQLSTQMCAIDLFGERHVIPPFGIRTPPLREVMSPSPEDVFRTVLIHCQLHWLQQSFEDRPIGLHYREQAQYIDQILGRASPHLFITNLPRLWPLIVQAWKLTPATAQSYTPANPISAFVPKMHDQQMQNLFNGLISRMLDSNVERQMTALIRVRRQDSTEEPLSSYRRSQKDHEAKKIWKSWRSYPDGALRHVAMPSLVASLDEYGLKVARYGDLMRRCNDLREDEIALEDRLEDGAGESNGSLVAKINSARAELDATEAELAQAGIDLTTATATLQQTFVFLHSVFNTQLLAPSPWLFKRSFTARAHQRLLDALLHARLSQWPGSKFLSGNSTHDDYKPIFYERSLRLLVQACNLQPSDSIFALETRLSRTEMNFHALDFARDFAQRAYYRPSQFCLNHWIPFVRLSGDLRRKILPQHTIIGAVGPSRQGKSTLLTQLWSFPESVFGPGAEDRYRTCVSRTATPPRTTEVTVVDLPGLDEQLEAVRRETAQTFGILDVFVVVLSFSNVHTMGSVEQALRWVAQRIVERRLPPFRILLNKFDDTVEFREDPHSARYKDKLDKYVRTKIADIRDRKELIVSRLAEYLRDLGVNDQEVRSVVMLSAQGQEEGRRNMIVQRREKLADLVKATTLIPIAENWDPNVFTRPTFDVLSRLSPASASDPHVWTLGHVKEWLRSVCSDAFGP</sequence>
<keyword evidence="4" id="KW-1185">Reference proteome</keyword>
<evidence type="ECO:0000256" key="1">
    <source>
        <dbReference type="SAM" id="Coils"/>
    </source>
</evidence>
<evidence type="ECO:0000313" key="4">
    <source>
        <dbReference type="Proteomes" id="UP000054845"/>
    </source>
</evidence>
<keyword evidence="1" id="KW-0175">Coiled coil</keyword>
<dbReference type="GO" id="GO:0006629">
    <property type="term" value="P:lipid metabolic process"/>
    <property type="evidence" value="ECO:0007669"/>
    <property type="project" value="InterPro"/>
</dbReference>
<reference evidence="3 4" key="1">
    <citation type="submission" date="2014-09" db="EMBL/GenBank/DDBJ databases">
        <authorList>
            <person name="Magalhaes I.L.F."/>
            <person name="Oliveira U."/>
            <person name="Santos F.R."/>
            <person name="Vidigal T.H.D.A."/>
            <person name="Brescovit A.D."/>
            <person name="Santos A.J."/>
        </authorList>
    </citation>
    <scope>NUCLEOTIDE SEQUENCE [LARGE SCALE GENOMIC DNA]</scope>
</reference>
<dbReference type="CDD" id="cd00882">
    <property type="entry name" value="Ras_like_GTPase"/>
    <property type="match status" value="1"/>
</dbReference>
<feature type="coiled-coil region" evidence="1">
    <location>
        <begin position="734"/>
        <end position="761"/>
    </location>
</feature>
<dbReference type="EMBL" id="CCYA01000260">
    <property type="protein sequence ID" value="CEH15236.1"/>
    <property type="molecule type" value="Genomic_DNA"/>
</dbReference>
<evidence type="ECO:0000259" key="2">
    <source>
        <dbReference type="Pfam" id="PF01764"/>
    </source>
</evidence>
<protein>
    <submittedName>
        <fullName evidence="3">CGI-141-RELATED/LIPASE CONTAINING PROTEIN</fullName>
    </submittedName>
</protein>
<dbReference type="AlphaFoldDB" id="A0A0P1BGD8"/>
<accession>A0A0P1BGD8</accession>
<dbReference type="OrthoDB" id="426718at2759"/>
<proteinExistence type="predicted"/>
<dbReference type="InterPro" id="IPR002921">
    <property type="entry name" value="Fungal_lipase-type"/>
</dbReference>